<dbReference type="InterPro" id="IPR011991">
    <property type="entry name" value="ArsR-like_HTH"/>
</dbReference>
<dbReference type="GO" id="GO:0003700">
    <property type="term" value="F:DNA-binding transcription factor activity"/>
    <property type="evidence" value="ECO:0007669"/>
    <property type="project" value="InterPro"/>
</dbReference>
<dbReference type="InterPro" id="IPR002577">
    <property type="entry name" value="HTH_HxlR"/>
</dbReference>
<dbReference type="SMART" id="SM00418">
    <property type="entry name" value="HTH_ARSR"/>
    <property type="match status" value="1"/>
</dbReference>
<organism evidence="5">
    <name type="scientific">uncultured archaeon MedDCM-OCT-S04-C163</name>
    <dbReference type="NCBI Taxonomy" id="743086"/>
    <lineage>
        <taxon>Archaea</taxon>
        <taxon>environmental samples</taxon>
    </lineage>
</organism>
<dbReference type="InterPro" id="IPR036390">
    <property type="entry name" value="WH_DNA-bd_sf"/>
</dbReference>
<keyword evidence="1" id="KW-0805">Transcription regulation</keyword>
<evidence type="ECO:0000256" key="2">
    <source>
        <dbReference type="ARBA" id="ARBA00023125"/>
    </source>
</evidence>
<dbReference type="SUPFAM" id="SSF46785">
    <property type="entry name" value="Winged helix' DNA-binding domain"/>
    <property type="match status" value="1"/>
</dbReference>
<dbReference type="InterPro" id="IPR001845">
    <property type="entry name" value="HTH_ArsR_DNA-bd_dom"/>
</dbReference>
<dbReference type="PROSITE" id="PS51118">
    <property type="entry name" value="HTH_HXLR"/>
    <property type="match status" value="1"/>
</dbReference>
<dbReference type="GO" id="GO:0003677">
    <property type="term" value="F:DNA binding"/>
    <property type="evidence" value="ECO:0007669"/>
    <property type="project" value="UniProtKB-KW"/>
</dbReference>
<dbReference type="AlphaFoldDB" id="D6PB76"/>
<proteinExistence type="predicted"/>
<dbReference type="Pfam" id="PF01638">
    <property type="entry name" value="HxlR"/>
    <property type="match status" value="1"/>
</dbReference>
<accession>D6PB76</accession>
<evidence type="ECO:0000313" key="5">
    <source>
        <dbReference type="EMBL" id="ADD92977.1"/>
    </source>
</evidence>
<keyword evidence="2" id="KW-0238">DNA-binding</keyword>
<protein>
    <submittedName>
        <fullName evidence="5">MarR family transcriptional regulator</fullName>
    </submittedName>
</protein>
<dbReference type="PANTHER" id="PTHR33204:SF18">
    <property type="entry name" value="TRANSCRIPTIONAL REGULATORY PROTEIN"/>
    <property type="match status" value="1"/>
</dbReference>
<dbReference type="CDD" id="cd00090">
    <property type="entry name" value="HTH_ARSR"/>
    <property type="match status" value="1"/>
</dbReference>
<evidence type="ECO:0000256" key="3">
    <source>
        <dbReference type="ARBA" id="ARBA00023163"/>
    </source>
</evidence>
<reference evidence="5" key="1">
    <citation type="journal article" date="2010" name="ISME J.">
        <title>Metagenome of the Mediterranean deep chlorophyll maximum studied by direct and fosmid library 454 pyrosequencing.</title>
        <authorList>
            <person name="Ghai R."/>
            <person name="Martin-Cuadrado A.B."/>
            <person name="Molto A.G."/>
            <person name="Heredia I.G."/>
            <person name="Cabrera R."/>
            <person name="Martin J."/>
            <person name="Verdu M."/>
            <person name="Deschamps P."/>
            <person name="Moreira D."/>
            <person name="Lopez-Garcia P."/>
            <person name="Mira A."/>
            <person name="Rodriguez-Valera F."/>
        </authorList>
    </citation>
    <scope>NUCLEOTIDE SEQUENCE</scope>
</reference>
<sequence>MVDNLTNICDPVFGKVDDLISLLGKSKLLHILYLLNIKNEPMRFSDIKNQVKSSSTTVSRRLDELENNGLITRNSSPTIPTKVYYSLTEDAQNLAPTIQSMYDWIIERKIMPN</sequence>
<keyword evidence="3" id="KW-0804">Transcription</keyword>
<dbReference type="EMBL" id="GU942960">
    <property type="protein sequence ID" value="ADD92977.1"/>
    <property type="molecule type" value="Genomic_DNA"/>
</dbReference>
<dbReference type="Gene3D" id="1.10.10.10">
    <property type="entry name" value="Winged helix-like DNA-binding domain superfamily/Winged helix DNA-binding domain"/>
    <property type="match status" value="1"/>
</dbReference>
<feature type="domain" description="HTH hxlR-type" evidence="4">
    <location>
        <begin position="9"/>
        <end position="113"/>
    </location>
</feature>
<evidence type="ECO:0000256" key="1">
    <source>
        <dbReference type="ARBA" id="ARBA00023015"/>
    </source>
</evidence>
<dbReference type="PANTHER" id="PTHR33204">
    <property type="entry name" value="TRANSCRIPTIONAL REGULATOR, MARR FAMILY"/>
    <property type="match status" value="1"/>
</dbReference>
<dbReference type="InterPro" id="IPR036388">
    <property type="entry name" value="WH-like_DNA-bd_sf"/>
</dbReference>
<evidence type="ECO:0000259" key="4">
    <source>
        <dbReference type="PROSITE" id="PS51118"/>
    </source>
</evidence>
<name>D6PB76_9ARCH</name>